<name>A0AA88AB64_FICCA</name>
<evidence type="ECO:0000313" key="2">
    <source>
        <dbReference type="EMBL" id="GMN49145.1"/>
    </source>
</evidence>
<accession>A0AA88AB64</accession>
<evidence type="ECO:0000313" key="3">
    <source>
        <dbReference type="Proteomes" id="UP001187192"/>
    </source>
</evidence>
<feature type="region of interest" description="Disordered" evidence="1">
    <location>
        <begin position="1"/>
        <end position="36"/>
    </location>
</feature>
<reference evidence="2" key="1">
    <citation type="submission" date="2023-07" db="EMBL/GenBank/DDBJ databases">
        <title>draft genome sequence of fig (Ficus carica).</title>
        <authorList>
            <person name="Takahashi T."/>
            <person name="Nishimura K."/>
        </authorList>
    </citation>
    <scope>NUCLEOTIDE SEQUENCE</scope>
</reference>
<dbReference type="Gramene" id="FCD_00002633-RA">
    <property type="protein sequence ID" value="FCD_00002633-RA:cds"/>
    <property type="gene ID" value="FCD_00002633"/>
</dbReference>
<gene>
    <name evidence="2" type="ORF">TIFTF001_018315</name>
</gene>
<protein>
    <submittedName>
        <fullName evidence="2">Uncharacterized protein</fullName>
    </submittedName>
</protein>
<proteinExistence type="predicted"/>
<organism evidence="2 3">
    <name type="scientific">Ficus carica</name>
    <name type="common">Common fig</name>
    <dbReference type="NCBI Taxonomy" id="3494"/>
    <lineage>
        <taxon>Eukaryota</taxon>
        <taxon>Viridiplantae</taxon>
        <taxon>Streptophyta</taxon>
        <taxon>Embryophyta</taxon>
        <taxon>Tracheophyta</taxon>
        <taxon>Spermatophyta</taxon>
        <taxon>Magnoliopsida</taxon>
        <taxon>eudicotyledons</taxon>
        <taxon>Gunneridae</taxon>
        <taxon>Pentapetalae</taxon>
        <taxon>rosids</taxon>
        <taxon>fabids</taxon>
        <taxon>Rosales</taxon>
        <taxon>Moraceae</taxon>
        <taxon>Ficeae</taxon>
        <taxon>Ficus</taxon>
    </lineage>
</organism>
<dbReference type="Proteomes" id="UP001187192">
    <property type="component" value="Unassembled WGS sequence"/>
</dbReference>
<sequence length="56" mass="6516">MDSGLSWADQWDYNSDPPPQAPSVDKKKKKDGSKSKFGKSILTFKWMKELRRKSQK</sequence>
<comment type="caution">
    <text evidence="2">The sequence shown here is derived from an EMBL/GenBank/DDBJ whole genome shotgun (WGS) entry which is preliminary data.</text>
</comment>
<dbReference type="AlphaFoldDB" id="A0AA88AB64"/>
<evidence type="ECO:0000256" key="1">
    <source>
        <dbReference type="SAM" id="MobiDB-lite"/>
    </source>
</evidence>
<dbReference type="EMBL" id="BTGU01000030">
    <property type="protein sequence ID" value="GMN49145.1"/>
    <property type="molecule type" value="Genomic_DNA"/>
</dbReference>
<keyword evidence="3" id="KW-1185">Reference proteome</keyword>